<accession>A0A401ZJU2</accession>
<comment type="caution">
    <text evidence="4">The sequence shown here is derived from an EMBL/GenBank/DDBJ whole genome shotgun (WGS) entry which is preliminary data.</text>
</comment>
<dbReference type="Gene3D" id="3.40.50.1820">
    <property type="entry name" value="alpha/beta hydrolase"/>
    <property type="match status" value="1"/>
</dbReference>
<dbReference type="PRINTS" id="PR00040">
    <property type="entry name" value="HTHMERR"/>
</dbReference>
<evidence type="ECO:0000256" key="2">
    <source>
        <dbReference type="SAM" id="MobiDB-lite"/>
    </source>
</evidence>
<dbReference type="InterPro" id="IPR002925">
    <property type="entry name" value="Dienelactn_hydro"/>
</dbReference>
<dbReference type="Pfam" id="PF13411">
    <property type="entry name" value="MerR_1"/>
    <property type="match status" value="1"/>
</dbReference>
<reference evidence="5" key="1">
    <citation type="submission" date="2018-12" db="EMBL/GenBank/DDBJ databases">
        <title>Tengunoibacter tsumagoiensis gen. nov., sp. nov., Dictyobacter kobayashii sp. nov., D. alpinus sp. nov., and D. joshuensis sp. nov. and description of Dictyobacteraceae fam. nov. within the order Ktedonobacterales isolated from Tengu-no-mugimeshi.</title>
        <authorList>
            <person name="Wang C.M."/>
            <person name="Zheng Y."/>
            <person name="Sakai Y."/>
            <person name="Toyoda A."/>
            <person name="Minakuchi Y."/>
            <person name="Abe K."/>
            <person name="Yokota A."/>
            <person name="Yabe S."/>
        </authorList>
    </citation>
    <scope>NUCLEOTIDE SEQUENCE [LARGE SCALE GENOMIC DNA]</scope>
    <source>
        <strain evidence="5">S-27</strain>
    </source>
</reference>
<sequence>MEIEFSIQQVAERTGLSIDTLRYYERIGLLEPVSRASSGHRRYRQKDIDWIGLIIDLRATGMPLAQIHHFAELRRQGEATASERLRILEQHQHALEQQMRKLEQHMMALQHKIAHKKAFLSQRDAPPHPASERDGEGMTAISGNRENTDSVQKKEEIFMPQTSGTHSITTGYIDIMVDEESGPSTMGAYIARPQAPGSYPGVIVGFELFGVTSYIRSVADQIAQLGYVALAPDFYHRSSPGIELEATAEGRTRGFELLHQLTRQQALTDVHAAMAYLREEERCSKIAMVGLSVGGHIAYLAATRFDLKATVAFYPGWLTAQDIPLSRPTPTLSLTPGIAEHDGYLLLLVGEQDSLIPAEQREAIARELQTARVRHELVTYPDTPHRFFCEEGEGYRQMAADDAWRRLRAVLASELA</sequence>
<evidence type="ECO:0000259" key="3">
    <source>
        <dbReference type="PROSITE" id="PS50937"/>
    </source>
</evidence>
<dbReference type="RefSeq" id="WP_126598095.1">
    <property type="nucleotide sequence ID" value="NZ_BIFQ01000001.1"/>
</dbReference>
<dbReference type="EMBL" id="BIFQ01000001">
    <property type="protein sequence ID" value="GCE07102.1"/>
    <property type="molecule type" value="Genomic_DNA"/>
</dbReference>
<evidence type="ECO:0000313" key="5">
    <source>
        <dbReference type="Proteomes" id="UP000287224"/>
    </source>
</evidence>
<dbReference type="PANTHER" id="PTHR46623">
    <property type="entry name" value="CARBOXYMETHYLENEBUTENOLIDASE-RELATED"/>
    <property type="match status" value="1"/>
</dbReference>
<gene>
    <name evidence="4" type="ORF">KDAU_44310</name>
</gene>
<dbReference type="GO" id="GO:0006355">
    <property type="term" value="P:regulation of DNA-templated transcription"/>
    <property type="evidence" value="ECO:0007669"/>
    <property type="project" value="InterPro"/>
</dbReference>
<evidence type="ECO:0000313" key="4">
    <source>
        <dbReference type="EMBL" id="GCE07102.1"/>
    </source>
</evidence>
<dbReference type="InterPro" id="IPR029058">
    <property type="entry name" value="AB_hydrolase_fold"/>
</dbReference>
<dbReference type="SUPFAM" id="SSF53474">
    <property type="entry name" value="alpha/beta-Hydrolases"/>
    <property type="match status" value="1"/>
</dbReference>
<organism evidence="4 5">
    <name type="scientific">Dictyobacter aurantiacus</name>
    <dbReference type="NCBI Taxonomy" id="1936993"/>
    <lineage>
        <taxon>Bacteria</taxon>
        <taxon>Bacillati</taxon>
        <taxon>Chloroflexota</taxon>
        <taxon>Ktedonobacteria</taxon>
        <taxon>Ktedonobacterales</taxon>
        <taxon>Dictyobacteraceae</taxon>
        <taxon>Dictyobacter</taxon>
    </lineage>
</organism>
<dbReference type="SUPFAM" id="SSF46955">
    <property type="entry name" value="Putative DNA-binding domain"/>
    <property type="match status" value="1"/>
</dbReference>
<evidence type="ECO:0000256" key="1">
    <source>
        <dbReference type="SAM" id="Coils"/>
    </source>
</evidence>
<feature type="coiled-coil region" evidence="1">
    <location>
        <begin position="85"/>
        <end position="112"/>
    </location>
</feature>
<dbReference type="OrthoDB" id="188362at2"/>
<feature type="region of interest" description="Disordered" evidence="2">
    <location>
        <begin position="121"/>
        <end position="149"/>
    </location>
</feature>
<feature type="domain" description="HTH merR-type" evidence="3">
    <location>
        <begin position="4"/>
        <end position="73"/>
    </location>
</feature>
<dbReference type="CDD" id="cd01109">
    <property type="entry name" value="HTH_YyaN"/>
    <property type="match status" value="1"/>
</dbReference>
<proteinExistence type="predicted"/>
<keyword evidence="1" id="KW-0175">Coiled coil</keyword>
<dbReference type="PANTHER" id="PTHR46623:SF6">
    <property type="entry name" value="ALPHA_BETA-HYDROLASES SUPERFAMILY PROTEIN"/>
    <property type="match status" value="1"/>
</dbReference>
<dbReference type="PROSITE" id="PS50937">
    <property type="entry name" value="HTH_MERR_2"/>
    <property type="match status" value="1"/>
</dbReference>
<dbReference type="GO" id="GO:0003677">
    <property type="term" value="F:DNA binding"/>
    <property type="evidence" value="ECO:0007669"/>
    <property type="project" value="InterPro"/>
</dbReference>
<name>A0A401ZJU2_9CHLR</name>
<dbReference type="Gene3D" id="1.10.1660.10">
    <property type="match status" value="1"/>
</dbReference>
<dbReference type="Proteomes" id="UP000287224">
    <property type="component" value="Unassembled WGS sequence"/>
</dbReference>
<dbReference type="InterPro" id="IPR051049">
    <property type="entry name" value="Dienelactone_hydrolase-like"/>
</dbReference>
<dbReference type="GO" id="GO:0016787">
    <property type="term" value="F:hydrolase activity"/>
    <property type="evidence" value="ECO:0007669"/>
    <property type="project" value="InterPro"/>
</dbReference>
<dbReference type="InterPro" id="IPR000551">
    <property type="entry name" value="MerR-type_HTH_dom"/>
</dbReference>
<keyword evidence="5" id="KW-1185">Reference proteome</keyword>
<dbReference type="Pfam" id="PF01738">
    <property type="entry name" value="DLH"/>
    <property type="match status" value="1"/>
</dbReference>
<dbReference type="AlphaFoldDB" id="A0A401ZJU2"/>
<dbReference type="InterPro" id="IPR009061">
    <property type="entry name" value="DNA-bd_dom_put_sf"/>
</dbReference>
<dbReference type="SMART" id="SM00422">
    <property type="entry name" value="HTH_MERR"/>
    <property type="match status" value="1"/>
</dbReference>
<protein>
    <recommendedName>
        <fullName evidence="3">HTH merR-type domain-containing protein</fullName>
    </recommendedName>
</protein>